<accession>A0A6C0RDN5</accession>
<gene>
    <name evidence="1" type="ORF">G0Q07_13360</name>
</gene>
<dbReference type="Proteomes" id="UP000474630">
    <property type="component" value="Chromosome"/>
</dbReference>
<proteinExistence type="predicted"/>
<protein>
    <recommendedName>
        <fullName evidence="3">Transposase IS116/IS110/IS902 family protein</fullName>
    </recommendedName>
</protein>
<keyword evidence="2" id="KW-1185">Reference proteome</keyword>
<sequence>MKNVLTEIAWAATRTKGTFYKARYHRLAARRGKKRALIAVGHSILKSVYHILKDTCEYKELGADYLIERTKAKRKTYLKSELGKLGYTVELKEVPLAKEAV</sequence>
<dbReference type="KEGG" id="drc:G0Q07_13360"/>
<evidence type="ECO:0008006" key="3">
    <source>
        <dbReference type="Google" id="ProtNLM"/>
    </source>
</evidence>
<dbReference type="AlphaFoldDB" id="A0A6C0RDN5"/>
<name>A0A6C0RDN5_9BACT</name>
<evidence type="ECO:0000313" key="1">
    <source>
        <dbReference type="EMBL" id="QIA08644.1"/>
    </source>
</evidence>
<dbReference type="EMBL" id="CP048409">
    <property type="protein sequence ID" value="QIA08644.1"/>
    <property type="molecule type" value="Genomic_DNA"/>
</dbReference>
<evidence type="ECO:0000313" key="2">
    <source>
        <dbReference type="Proteomes" id="UP000474630"/>
    </source>
</evidence>
<dbReference type="RefSeq" id="WP_163346811.1">
    <property type="nucleotide sequence ID" value="NZ_CP048409.1"/>
</dbReference>
<organism evidence="1 2">
    <name type="scientific">Draconibacterium halophilum</name>
    <dbReference type="NCBI Taxonomy" id="2706887"/>
    <lineage>
        <taxon>Bacteria</taxon>
        <taxon>Pseudomonadati</taxon>
        <taxon>Bacteroidota</taxon>
        <taxon>Bacteroidia</taxon>
        <taxon>Marinilabiliales</taxon>
        <taxon>Prolixibacteraceae</taxon>
        <taxon>Draconibacterium</taxon>
    </lineage>
</organism>
<reference evidence="1 2" key="1">
    <citation type="submission" date="2020-02" db="EMBL/GenBank/DDBJ databases">
        <title>Genome sequencing for Draconibacterium sp. strain M1.</title>
        <authorList>
            <person name="Park S.-J."/>
        </authorList>
    </citation>
    <scope>NUCLEOTIDE SEQUENCE [LARGE SCALE GENOMIC DNA]</scope>
    <source>
        <strain evidence="1 2">M1</strain>
    </source>
</reference>